<name>A0ABW0R4S4_9BACL</name>
<keyword evidence="1" id="KW-1133">Transmembrane helix</keyword>
<keyword evidence="1" id="KW-0812">Transmembrane</keyword>
<organism evidence="2 3">
    <name type="scientific">Cohnella yongneupensis</name>
    <dbReference type="NCBI Taxonomy" id="425006"/>
    <lineage>
        <taxon>Bacteria</taxon>
        <taxon>Bacillati</taxon>
        <taxon>Bacillota</taxon>
        <taxon>Bacilli</taxon>
        <taxon>Bacillales</taxon>
        <taxon>Paenibacillaceae</taxon>
        <taxon>Cohnella</taxon>
    </lineage>
</organism>
<keyword evidence="3" id="KW-1185">Reference proteome</keyword>
<proteinExistence type="predicted"/>
<protein>
    <submittedName>
        <fullName evidence="2">Uncharacterized protein</fullName>
    </submittedName>
</protein>
<evidence type="ECO:0000313" key="3">
    <source>
        <dbReference type="Proteomes" id="UP001596108"/>
    </source>
</evidence>
<gene>
    <name evidence="2" type="ORF">ACFPQ4_15440</name>
</gene>
<accession>A0ABW0R4S4</accession>
<dbReference type="RefSeq" id="WP_378112762.1">
    <property type="nucleotide sequence ID" value="NZ_JBHSNC010000047.1"/>
</dbReference>
<sequence>MLILGLGFSIIVFYQVAMLRKNKFGKREKLIGFAVTGAVFLYAAMGLFFPDWASPNKPIRFVFEPVQRWLLQIPESPGSSE</sequence>
<dbReference type="EMBL" id="JBHSNC010000047">
    <property type="protein sequence ID" value="MFC5530822.1"/>
    <property type="molecule type" value="Genomic_DNA"/>
</dbReference>
<evidence type="ECO:0000256" key="1">
    <source>
        <dbReference type="SAM" id="Phobius"/>
    </source>
</evidence>
<reference evidence="3" key="1">
    <citation type="journal article" date="2019" name="Int. J. Syst. Evol. Microbiol.">
        <title>The Global Catalogue of Microorganisms (GCM) 10K type strain sequencing project: providing services to taxonomists for standard genome sequencing and annotation.</title>
        <authorList>
            <consortium name="The Broad Institute Genomics Platform"/>
            <consortium name="The Broad Institute Genome Sequencing Center for Infectious Disease"/>
            <person name="Wu L."/>
            <person name="Ma J."/>
        </authorList>
    </citation>
    <scope>NUCLEOTIDE SEQUENCE [LARGE SCALE GENOMIC DNA]</scope>
    <source>
        <strain evidence="3">CGMCC 1.18578</strain>
    </source>
</reference>
<comment type="caution">
    <text evidence="2">The sequence shown here is derived from an EMBL/GenBank/DDBJ whole genome shotgun (WGS) entry which is preliminary data.</text>
</comment>
<dbReference type="Proteomes" id="UP001596108">
    <property type="component" value="Unassembled WGS sequence"/>
</dbReference>
<keyword evidence="1" id="KW-0472">Membrane</keyword>
<feature type="transmembrane region" description="Helical" evidence="1">
    <location>
        <begin position="30"/>
        <end position="49"/>
    </location>
</feature>
<evidence type="ECO:0000313" key="2">
    <source>
        <dbReference type="EMBL" id="MFC5530822.1"/>
    </source>
</evidence>